<evidence type="ECO:0000313" key="1">
    <source>
        <dbReference type="EMBL" id="KXA18337.1"/>
    </source>
</evidence>
<name>A0A133NPZ0_GARVA</name>
<reference evidence="1 2" key="1">
    <citation type="submission" date="2016-01" db="EMBL/GenBank/DDBJ databases">
        <authorList>
            <person name="Oliw E.H."/>
        </authorList>
    </citation>
    <scope>NUCLEOTIDE SEQUENCE [LARGE SCALE GENOMIC DNA]</scope>
    <source>
        <strain evidence="1 2">GED7760B</strain>
    </source>
</reference>
<dbReference type="AlphaFoldDB" id="A0A133NPZ0"/>
<proteinExistence type="predicted"/>
<accession>A0A133NPZ0</accession>
<protein>
    <submittedName>
        <fullName evidence="1">Uncharacterized protein</fullName>
    </submittedName>
</protein>
<dbReference type="PATRIC" id="fig|2702.99.peg.614"/>
<organism evidence="1 2">
    <name type="scientific">Gardnerella vaginalis</name>
    <dbReference type="NCBI Taxonomy" id="2702"/>
    <lineage>
        <taxon>Bacteria</taxon>
        <taxon>Bacillati</taxon>
        <taxon>Actinomycetota</taxon>
        <taxon>Actinomycetes</taxon>
        <taxon>Bifidobacteriales</taxon>
        <taxon>Bifidobacteriaceae</taxon>
        <taxon>Gardnerella</taxon>
    </lineage>
</organism>
<sequence length="43" mass="5059">MTNVGLLFVQHFMSNIFNHSHKILRFADLLNLDFSVFVMCEKT</sequence>
<comment type="caution">
    <text evidence="1">The sequence shown here is derived from an EMBL/GenBank/DDBJ whole genome shotgun (WGS) entry which is preliminary data.</text>
</comment>
<evidence type="ECO:0000313" key="2">
    <source>
        <dbReference type="Proteomes" id="UP000070558"/>
    </source>
</evidence>
<dbReference type="EMBL" id="LRQA01000033">
    <property type="protein sequence ID" value="KXA18337.1"/>
    <property type="molecule type" value="Genomic_DNA"/>
</dbReference>
<dbReference type="Proteomes" id="UP000070558">
    <property type="component" value="Unassembled WGS sequence"/>
</dbReference>
<gene>
    <name evidence="1" type="ORF">HMPREF3216_00625</name>
</gene>